<dbReference type="InterPro" id="IPR011009">
    <property type="entry name" value="Kinase-like_dom_sf"/>
</dbReference>
<organism evidence="9 10">
    <name type="scientific">Coccomyxa subellipsoidea</name>
    <dbReference type="NCBI Taxonomy" id="248742"/>
    <lineage>
        <taxon>Eukaryota</taxon>
        <taxon>Viridiplantae</taxon>
        <taxon>Chlorophyta</taxon>
        <taxon>core chlorophytes</taxon>
        <taxon>Trebouxiophyceae</taxon>
        <taxon>Trebouxiophyceae incertae sedis</taxon>
        <taxon>Coccomyxaceae</taxon>
        <taxon>Coccomyxa</taxon>
    </lineage>
</organism>
<evidence type="ECO:0000256" key="6">
    <source>
        <dbReference type="PROSITE-ProRule" id="PRU10141"/>
    </source>
</evidence>
<evidence type="ECO:0000313" key="10">
    <source>
        <dbReference type="Proteomes" id="UP001491310"/>
    </source>
</evidence>
<sequence>MPGRGPSDIVLLLLVGGQGRAHRVPLNFSCRDWADHPVRKEYDFIMDLGEGAFSQVALGQSKKDPNVYAALKVVFLRSPEMLEDPEHLAIMRREAEFLQLLDHPNIVECKDVVENEKQMVIIMEWLRGGHLLDNLEEMAGQHYSEQQAAILFVQLAEALAHMHQYGLIHRDIKAENIVFKDTATQAAAKGVPPIVKFIDLGMAMLYNKDEHIQGALGSPGFVAPEVIMNEDHTPAMDVFSLGIVLFIMLVGRKPFNIKECENLTYCNINIRDAPGLQDARWQDLSEPAKALLLGMLEYDPAKRLTSKQVCQAEWVVTRGGLVPKMLHPNVVRGAANVASLRRLRHLVHGAIALRRLSKNAAADTPTGNVDLEQSVRARNEMTKRLQRRRQTELGSLHNIAIRLNSRALAKKHDQGQTMEPERDLSVRGGRRYTMGSVNSTRDFYTVHGTSKAAPFLLKPSGTAILLSEMDPNMADDSWRNGALAASLGKSNSSTMLELHSGGMEFKPPQRPAPKKSELLQSVASDLRDLWPGSKPRPSSDSGSAESGSGDKRSFLRRLSSNLSQRGFRKSDKESSIRNGTGFQKDAAASSTPTSTAPNAEPLQHAYSAPVKVLRVPAFTGDLDVAKDLLQPLPHIEEGHREGMRDSLDVRSSMDPHGHQRDIVTPLMKSSAGLISNSQPGPSM</sequence>
<dbReference type="PROSITE" id="PS00108">
    <property type="entry name" value="PROTEIN_KINASE_ST"/>
    <property type="match status" value="1"/>
</dbReference>
<feature type="compositionally biased region" description="Low complexity" evidence="7">
    <location>
        <begin position="556"/>
        <end position="565"/>
    </location>
</feature>
<reference evidence="9 10" key="1">
    <citation type="journal article" date="2024" name="Nat. Commun.">
        <title>Phylogenomics reveals the evolutionary origins of lichenization in chlorophyte algae.</title>
        <authorList>
            <person name="Puginier C."/>
            <person name="Libourel C."/>
            <person name="Otte J."/>
            <person name="Skaloud P."/>
            <person name="Haon M."/>
            <person name="Grisel S."/>
            <person name="Petersen M."/>
            <person name="Berrin J.G."/>
            <person name="Delaux P.M."/>
            <person name="Dal Grande F."/>
            <person name="Keller J."/>
        </authorList>
    </citation>
    <scope>NUCLEOTIDE SEQUENCE [LARGE SCALE GENOMIC DNA]</scope>
    <source>
        <strain evidence="9 10">SAG 216-7</strain>
    </source>
</reference>
<dbReference type="InterPro" id="IPR008271">
    <property type="entry name" value="Ser/Thr_kinase_AS"/>
</dbReference>
<dbReference type="Proteomes" id="UP001491310">
    <property type="component" value="Unassembled WGS sequence"/>
</dbReference>
<feature type="domain" description="Protein kinase" evidence="8">
    <location>
        <begin position="42"/>
        <end position="315"/>
    </location>
</feature>
<name>A0ABR2YX47_9CHLO</name>
<dbReference type="InterPro" id="IPR017441">
    <property type="entry name" value="Protein_kinase_ATP_BS"/>
</dbReference>
<feature type="binding site" evidence="6">
    <location>
        <position position="72"/>
    </location>
    <ligand>
        <name>ATP</name>
        <dbReference type="ChEBI" id="CHEBI:30616"/>
    </ligand>
</feature>
<comment type="caution">
    <text evidence="9">The sequence shown here is derived from an EMBL/GenBank/DDBJ whole genome shotgun (WGS) entry which is preliminary data.</text>
</comment>
<evidence type="ECO:0000259" key="8">
    <source>
        <dbReference type="PROSITE" id="PS50011"/>
    </source>
</evidence>
<feature type="compositionally biased region" description="Basic and acidic residues" evidence="7">
    <location>
        <begin position="647"/>
        <end position="661"/>
    </location>
</feature>
<dbReference type="PANTHER" id="PTHR24349">
    <property type="entry name" value="SERINE/THREONINE-PROTEIN KINASE"/>
    <property type="match status" value="1"/>
</dbReference>
<evidence type="ECO:0000256" key="5">
    <source>
        <dbReference type="ARBA" id="ARBA00022840"/>
    </source>
</evidence>
<protein>
    <recommendedName>
        <fullName evidence="8">Protein kinase domain-containing protein</fullName>
    </recommendedName>
</protein>
<evidence type="ECO:0000313" key="9">
    <source>
        <dbReference type="EMBL" id="KAK9916227.1"/>
    </source>
</evidence>
<keyword evidence="2" id="KW-0808">Transferase</keyword>
<feature type="compositionally biased region" description="Polar residues" evidence="7">
    <location>
        <begin position="672"/>
        <end position="683"/>
    </location>
</feature>
<dbReference type="SUPFAM" id="SSF56112">
    <property type="entry name" value="Protein kinase-like (PK-like)"/>
    <property type="match status" value="1"/>
</dbReference>
<keyword evidence="4" id="KW-0418">Kinase</keyword>
<dbReference type="PROSITE" id="PS00107">
    <property type="entry name" value="PROTEIN_KINASE_ATP"/>
    <property type="match status" value="1"/>
</dbReference>
<evidence type="ECO:0000256" key="3">
    <source>
        <dbReference type="ARBA" id="ARBA00022741"/>
    </source>
</evidence>
<accession>A0ABR2YX47</accession>
<evidence type="ECO:0000256" key="1">
    <source>
        <dbReference type="ARBA" id="ARBA00022527"/>
    </source>
</evidence>
<gene>
    <name evidence="9" type="ORF">WJX75_000251</name>
</gene>
<dbReference type="InterPro" id="IPR000719">
    <property type="entry name" value="Prot_kinase_dom"/>
</dbReference>
<dbReference type="EMBL" id="JALJOT010000003">
    <property type="protein sequence ID" value="KAK9916227.1"/>
    <property type="molecule type" value="Genomic_DNA"/>
</dbReference>
<keyword evidence="1" id="KW-0723">Serine/threonine-protein kinase</keyword>
<evidence type="ECO:0000256" key="7">
    <source>
        <dbReference type="SAM" id="MobiDB-lite"/>
    </source>
</evidence>
<feature type="region of interest" description="Disordered" evidence="7">
    <location>
        <begin position="647"/>
        <end position="683"/>
    </location>
</feature>
<proteinExistence type="predicted"/>
<feature type="compositionally biased region" description="Low complexity" evidence="7">
    <location>
        <begin position="586"/>
        <end position="601"/>
    </location>
</feature>
<dbReference type="SMART" id="SM00220">
    <property type="entry name" value="S_TKc"/>
    <property type="match status" value="1"/>
</dbReference>
<dbReference type="PROSITE" id="PS50011">
    <property type="entry name" value="PROTEIN_KINASE_DOM"/>
    <property type="match status" value="1"/>
</dbReference>
<dbReference type="InterPro" id="IPR050205">
    <property type="entry name" value="CDPK_Ser/Thr_kinases"/>
</dbReference>
<keyword evidence="3 6" id="KW-0547">Nucleotide-binding</keyword>
<evidence type="ECO:0000256" key="2">
    <source>
        <dbReference type="ARBA" id="ARBA00022679"/>
    </source>
</evidence>
<dbReference type="Pfam" id="PF00069">
    <property type="entry name" value="Pkinase"/>
    <property type="match status" value="1"/>
</dbReference>
<keyword evidence="10" id="KW-1185">Reference proteome</keyword>
<keyword evidence="5 6" id="KW-0067">ATP-binding</keyword>
<dbReference type="Gene3D" id="1.10.510.10">
    <property type="entry name" value="Transferase(Phosphotransferase) domain 1"/>
    <property type="match status" value="1"/>
</dbReference>
<feature type="region of interest" description="Disordered" evidence="7">
    <location>
        <begin position="527"/>
        <end position="601"/>
    </location>
</feature>
<evidence type="ECO:0000256" key="4">
    <source>
        <dbReference type="ARBA" id="ARBA00022777"/>
    </source>
</evidence>
<feature type="compositionally biased region" description="Low complexity" evidence="7">
    <location>
        <begin position="538"/>
        <end position="547"/>
    </location>
</feature>